<dbReference type="InterPro" id="IPR052226">
    <property type="entry name" value="UPF0332_toxin"/>
</dbReference>
<dbReference type="EMBL" id="BARS01002438">
    <property type="protein sequence ID" value="GAF85221.1"/>
    <property type="molecule type" value="Genomic_DNA"/>
</dbReference>
<protein>
    <recommendedName>
        <fullName evidence="2">HEPN domain-containing protein</fullName>
    </recommendedName>
</protein>
<comment type="caution">
    <text evidence="3">The sequence shown here is derived from an EMBL/GenBank/DDBJ whole genome shotgun (WGS) entry which is preliminary data.</text>
</comment>
<accession>X0TD25</accession>
<dbReference type="AlphaFoldDB" id="X0TD25"/>
<dbReference type="Gene3D" id="1.20.120.330">
    <property type="entry name" value="Nucleotidyltransferases domain 2"/>
    <property type="match status" value="1"/>
</dbReference>
<organism evidence="3">
    <name type="scientific">marine sediment metagenome</name>
    <dbReference type="NCBI Taxonomy" id="412755"/>
    <lineage>
        <taxon>unclassified sequences</taxon>
        <taxon>metagenomes</taxon>
        <taxon>ecological metagenomes</taxon>
    </lineage>
</organism>
<name>X0TD25_9ZZZZ</name>
<sequence length="126" mass="14381">MNDAGQKAQKGLDRARKALLAAKTLLENQLYEDCVSRAYYAVLHAAKAALATKDIEPVSHNAVKRMFGLHLIKTGEIEKDFARILTAEQEDREIGDYDIYIEINQDRALKRVTDAEKFVQRIEKYL</sequence>
<dbReference type="InterPro" id="IPR007842">
    <property type="entry name" value="HEPN_dom"/>
</dbReference>
<reference evidence="3" key="1">
    <citation type="journal article" date="2014" name="Front. Microbiol.">
        <title>High frequency of phylogenetically diverse reductive dehalogenase-homologous genes in deep subseafloor sedimentary metagenomes.</title>
        <authorList>
            <person name="Kawai M."/>
            <person name="Futagami T."/>
            <person name="Toyoda A."/>
            <person name="Takaki Y."/>
            <person name="Nishi S."/>
            <person name="Hori S."/>
            <person name="Arai W."/>
            <person name="Tsubouchi T."/>
            <person name="Morono Y."/>
            <person name="Uchiyama I."/>
            <person name="Ito T."/>
            <person name="Fujiyama A."/>
            <person name="Inagaki F."/>
            <person name="Takami H."/>
        </authorList>
    </citation>
    <scope>NUCLEOTIDE SEQUENCE</scope>
    <source>
        <strain evidence="3">Expedition CK06-06</strain>
    </source>
</reference>
<evidence type="ECO:0000259" key="2">
    <source>
        <dbReference type="Pfam" id="PF05168"/>
    </source>
</evidence>
<evidence type="ECO:0000313" key="3">
    <source>
        <dbReference type="EMBL" id="GAF85221.1"/>
    </source>
</evidence>
<evidence type="ECO:0000256" key="1">
    <source>
        <dbReference type="ARBA" id="ARBA00038248"/>
    </source>
</evidence>
<dbReference type="PANTHER" id="PTHR36565:SF1">
    <property type="entry name" value="UPF0332 PROTEIN TM_1000"/>
    <property type="match status" value="1"/>
</dbReference>
<comment type="similarity">
    <text evidence="1">Belongs to the UPF0332 family.</text>
</comment>
<proteinExistence type="inferred from homology"/>
<dbReference type="PANTHER" id="PTHR36565">
    <property type="entry name" value="UPF0332 PROTEIN TM_1000"/>
    <property type="match status" value="1"/>
</dbReference>
<feature type="domain" description="HEPN" evidence="2">
    <location>
        <begin position="11"/>
        <end position="124"/>
    </location>
</feature>
<dbReference type="Pfam" id="PF05168">
    <property type="entry name" value="HEPN"/>
    <property type="match status" value="1"/>
</dbReference>
<gene>
    <name evidence="3" type="ORF">S01H1_04641</name>
</gene>